<evidence type="ECO:0000256" key="1">
    <source>
        <dbReference type="SAM" id="SignalP"/>
    </source>
</evidence>
<evidence type="ECO:0000313" key="4">
    <source>
        <dbReference type="Proteomes" id="UP000238270"/>
    </source>
</evidence>
<dbReference type="Proteomes" id="UP000238270">
    <property type="component" value="Unassembled WGS sequence"/>
</dbReference>
<evidence type="ECO:0000313" key="3">
    <source>
        <dbReference type="EMBL" id="PPT78190.1"/>
    </source>
</evidence>
<feature type="chain" id="PRO_5015515744" description="DUF4097 domain-containing protein" evidence="1">
    <location>
        <begin position="20"/>
        <end position="274"/>
    </location>
</feature>
<dbReference type="Pfam" id="PF13349">
    <property type="entry name" value="DUF4097"/>
    <property type="match status" value="1"/>
</dbReference>
<gene>
    <name evidence="3" type="ORF">XaplCFBP3122_02550</name>
</gene>
<dbReference type="RefSeq" id="WP_104596517.1">
    <property type="nucleotide sequence ID" value="NZ_MIGV01000002.1"/>
</dbReference>
<sequence>MRRLLSLAILFALPGAASAEEQCTFSEPRSLELKLSGVKAVLFEVASNDLRLDAAPGNGGRLSGRACAARAELLKGLTVTQKRVGDKLVVTLADDRPLRISIGDSYSYLDLRGSVPDTLLVQFGVGSGDAEISGAAAVSADVGSGDMAIRRTKGRVTAKVGSGDIELEEMGSLRVLAVGSGDLKAAQVRGAAEVGKVGSGDVKLRGIAGDVKLGTIGSGDVDIDDVQGDVRVEAVNSGALSVRKVRGNVSVARKGSGDIDVSDVAGNTRVPTDN</sequence>
<dbReference type="AlphaFoldDB" id="A0A2S6Z8Q6"/>
<comment type="caution">
    <text evidence="3">The sequence shown here is derived from an EMBL/GenBank/DDBJ whole genome shotgun (WGS) entry which is preliminary data.</text>
</comment>
<feature type="signal peptide" evidence="1">
    <location>
        <begin position="1"/>
        <end position="19"/>
    </location>
</feature>
<protein>
    <recommendedName>
        <fullName evidence="2">DUF4097 domain-containing protein</fullName>
    </recommendedName>
</protein>
<dbReference type="InterPro" id="IPR025164">
    <property type="entry name" value="Toastrack_DUF4097"/>
</dbReference>
<name>A0A2S6Z8Q6_9XANT</name>
<dbReference type="EMBL" id="MIGV01000002">
    <property type="protein sequence ID" value="PPT78190.1"/>
    <property type="molecule type" value="Genomic_DNA"/>
</dbReference>
<evidence type="ECO:0000259" key="2">
    <source>
        <dbReference type="Pfam" id="PF13349"/>
    </source>
</evidence>
<reference evidence="3 4" key="1">
    <citation type="submission" date="2016-08" db="EMBL/GenBank/DDBJ databases">
        <title>Evolution of the type three secretion system and type three effector repertoires in Xanthomonas.</title>
        <authorList>
            <person name="Merda D."/>
            <person name="Briand M."/>
            <person name="Bosis E."/>
            <person name="Rousseau C."/>
            <person name="Portier P."/>
            <person name="Jacques M.-A."/>
            <person name="Fischer-Le Saux M."/>
        </authorList>
    </citation>
    <scope>NUCLEOTIDE SEQUENCE [LARGE SCALE GENOMIC DNA]</scope>
    <source>
        <strain evidence="3 4">CFBP 3122</strain>
    </source>
</reference>
<keyword evidence="1" id="KW-0732">Signal</keyword>
<accession>A0A2S6Z8Q6</accession>
<organism evidence="3 4">
    <name type="scientific">Xanthomonas arboricola pv. populi</name>
    <dbReference type="NCBI Taxonomy" id="487823"/>
    <lineage>
        <taxon>Bacteria</taxon>
        <taxon>Pseudomonadati</taxon>
        <taxon>Pseudomonadota</taxon>
        <taxon>Gammaproteobacteria</taxon>
        <taxon>Lysobacterales</taxon>
        <taxon>Lysobacteraceae</taxon>
        <taxon>Xanthomonas</taxon>
    </lineage>
</organism>
<proteinExistence type="predicted"/>
<feature type="domain" description="DUF4097" evidence="2">
    <location>
        <begin position="153"/>
        <end position="270"/>
    </location>
</feature>
<dbReference type="Gene3D" id="2.160.20.120">
    <property type="match status" value="1"/>
</dbReference>